<evidence type="ECO:0000313" key="12">
    <source>
        <dbReference type="Proteomes" id="UP000838412"/>
    </source>
</evidence>
<evidence type="ECO:0000313" key="11">
    <source>
        <dbReference type="EMBL" id="CAH1262645.1"/>
    </source>
</evidence>
<feature type="active site" evidence="8">
    <location>
        <position position="84"/>
    </location>
</feature>
<feature type="active site" evidence="8">
    <location>
        <position position="261"/>
    </location>
</feature>
<evidence type="ECO:0000256" key="7">
    <source>
        <dbReference type="PIRNR" id="PIRNR013503"/>
    </source>
</evidence>
<dbReference type="PIRSF" id="PIRSF013503">
    <property type="entry name" value="Ubiquitin_thioesterase_Otubain"/>
    <property type="match status" value="1"/>
</dbReference>
<evidence type="ECO:0000256" key="3">
    <source>
        <dbReference type="ARBA" id="ARBA00022670"/>
    </source>
</evidence>
<evidence type="ECO:0000256" key="5">
    <source>
        <dbReference type="ARBA" id="ARBA00022801"/>
    </source>
</evidence>
<dbReference type="Pfam" id="PF10275">
    <property type="entry name" value="Peptidase_C65"/>
    <property type="match status" value="1"/>
</dbReference>
<keyword evidence="3 7" id="KW-0645">Protease</keyword>
<evidence type="ECO:0000256" key="2">
    <source>
        <dbReference type="ARBA" id="ARBA00006579"/>
    </source>
</evidence>
<dbReference type="OrthoDB" id="18915at2759"/>
<proteinExistence type="inferred from homology"/>
<evidence type="ECO:0000256" key="8">
    <source>
        <dbReference type="PIRSR" id="PIRSR013503-1"/>
    </source>
</evidence>
<evidence type="ECO:0000256" key="9">
    <source>
        <dbReference type="PIRSR" id="PIRSR013503-2"/>
    </source>
</evidence>
<comment type="catalytic activity">
    <reaction evidence="1 7">
        <text>Thiol-dependent hydrolysis of ester, thioester, amide, peptide and isopeptide bonds formed by the C-terminal Gly of ubiquitin (a 76-residue protein attached to proteins as an intracellular targeting signal).</text>
        <dbReference type="EC" id="3.4.19.12"/>
    </reaction>
</comment>
<feature type="active site" description="Nucleophile" evidence="8">
    <location>
        <position position="87"/>
    </location>
</feature>
<feature type="site" description="Interacts with free ubiquitin" evidence="9">
    <location>
        <position position="217"/>
    </location>
</feature>
<keyword evidence="6 7" id="KW-0788">Thiol protease</keyword>
<keyword evidence="12" id="KW-1185">Reference proteome</keyword>
<accession>A0A8K0EQL3</accession>
<dbReference type="InterPro" id="IPR042468">
    <property type="entry name" value="Peptidase_C65_otubain_sub1"/>
</dbReference>
<gene>
    <name evidence="11" type="primary">OTUB1</name>
    <name evidence="11" type="ORF">BLAG_LOCUS17609</name>
</gene>
<dbReference type="InterPro" id="IPR019400">
    <property type="entry name" value="Peptidase_C65_otubain"/>
</dbReference>
<feature type="domain" description="OTU" evidence="10">
    <location>
        <begin position="76"/>
        <end position="267"/>
    </location>
</feature>
<dbReference type="Gene3D" id="3.30.200.60">
    <property type="entry name" value="Peptidase C65 Otubain, subdomain 1"/>
    <property type="match status" value="1"/>
</dbReference>
<evidence type="ECO:0000259" key="10">
    <source>
        <dbReference type="PROSITE" id="PS50802"/>
    </source>
</evidence>
<keyword evidence="4 7" id="KW-0833">Ubl conjugation pathway</keyword>
<feature type="site" description="Interacts with free ubiquitin" evidence="9">
    <location>
        <position position="233"/>
    </location>
</feature>
<dbReference type="Gene3D" id="1.20.1300.20">
    <property type="entry name" value="Peptidase C65 Otubain, subdomain 2"/>
    <property type="match status" value="1"/>
</dbReference>
<dbReference type="GO" id="GO:0006508">
    <property type="term" value="P:proteolysis"/>
    <property type="evidence" value="ECO:0007669"/>
    <property type="project" value="UniProtKB-KW"/>
</dbReference>
<dbReference type="Proteomes" id="UP000838412">
    <property type="component" value="Chromosome 4"/>
</dbReference>
<dbReference type="CDD" id="cd22763">
    <property type="entry name" value="OTUB1"/>
    <property type="match status" value="1"/>
</dbReference>
<dbReference type="PANTHER" id="PTHR12931">
    <property type="entry name" value="UBIQUITIN THIOLESTERASE PROTEIN OTUB"/>
    <property type="match status" value="1"/>
</dbReference>
<dbReference type="EC" id="3.4.19.12" evidence="7"/>
<evidence type="ECO:0000256" key="1">
    <source>
        <dbReference type="ARBA" id="ARBA00000707"/>
    </source>
</evidence>
<dbReference type="FunFam" id="1.20.1300.20:FF:000001">
    <property type="entry name" value="Ubiquitin thioesterase OTUB1"/>
    <property type="match status" value="1"/>
</dbReference>
<organism evidence="11 12">
    <name type="scientific">Branchiostoma lanceolatum</name>
    <name type="common">Common lancelet</name>
    <name type="synonym">Amphioxus lanceolatum</name>
    <dbReference type="NCBI Taxonomy" id="7740"/>
    <lineage>
        <taxon>Eukaryota</taxon>
        <taxon>Metazoa</taxon>
        <taxon>Chordata</taxon>
        <taxon>Cephalochordata</taxon>
        <taxon>Leptocardii</taxon>
        <taxon>Amphioxiformes</taxon>
        <taxon>Branchiostomatidae</taxon>
        <taxon>Branchiostoma</taxon>
    </lineage>
</organism>
<dbReference type="GO" id="GO:0005634">
    <property type="term" value="C:nucleus"/>
    <property type="evidence" value="ECO:0007669"/>
    <property type="project" value="TreeGrafter"/>
</dbReference>
<comment type="similarity">
    <text evidence="2 7">Belongs to the peptidase C65 family.</text>
</comment>
<dbReference type="PROSITE" id="PS50802">
    <property type="entry name" value="OTU"/>
    <property type="match status" value="1"/>
</dbReference>
<dbReference type="GO" id="GO:0043130">
    <property type="term" value="F:ubiquitin binding"/>
    <property type="evidence" value="ECO:0007669"/>
    <property type="project" value="UniProtKB-UniRule"/>
</dbReference>
<sequence length="267" mass="30903">MAEANSKPGESLDKALPSGVEYDEAIMAQQDRIQQEIAETSQLIGDHEDLLLLSNEYSEEDNVYQGKIKDLRSKYKCFRRTRGDGNCFYRAFGFSYLERLLDDRKDLERFKEVAAKSKDMLVSLGFPAFTVEDFHDTFMEVVEKVERQIPVEDLLATFRDQGLSDYLVVYLRLLTSGYLQQNQDFFVNFIETYASVKEFCGHEVEPMARESDHIHIIALTSCLNVGVRVEYMDRAGSEEVNHHDFPEGTEPKVFLLYRPGHYDILYK</sequence>
<reference evidence="11" key="1">
    <citation type="submission" date="2022-01" db="EMBL/GenBank/DDBJ databases">
        <authorList>
            <person name="Braso-Vives M."/>
        </authorList>
    </citation>
    <scope>NUCLEOTIDE SEQUENCE</scope>
</reference>
<dbReference type="AlphaFoldDB" id="A0A8K0EQL3"/>
<feature type="site" description="Interacts with free ubiquitin" evidence="9">
    <location>
        <position position="231"/>
    </location>
</feature>
<feature type="site" description="Interacts with free ubiquitin" evidence="9">
    <location>
        <position position="262"/>
    </location>
</feature>
<protein>
    <recommendedName>
        <fullName evidence="7">Ubiquitin thioesterase</fullName>
        <ecNumber evidence="7">3.4.19.12</ecNumber>
    </recommendedName>
</protein>
<dbReference type="PANTHER" id="PTHR12931:SF15">
    <property type="entry name" value="UBIQUITIN THIOESTERASE OTUBAIN-LIKE"/>
    <property type="match status" value="1"/>
</dbReference>
<dbReference type="EMBL" id="OV696689">
    <property type="protein sequence ID" value="CAH1262645.1"/>
    <property type="molecule type" value="Genomic_DNA"/>
</dbReference>
<dbReference type="InterPro" id="IPR016615">
    <property type="entry name" value="Otubain"/>
</dbReference>
<dbReference type="GO" id="GO:0071108">
    <property type="term" value="P:protein K48-linked deubiquitination"/>
    <property type="evidence" value="ECO:0007669"/>
    <property type="project" value="TreeGrafter"/>
</dbReference>
<feature type="site" description="Interacts with free ubiquitin" evidence="9">
    <location>
        <position position="257"/>
    </location>
</feature>
<dbReference type="InterPro" id="IPR003323">
    <property type="entry name" value="OTU_dom"/>
</dbReference>
<dbReference type="InterPro" id="IPR042467">
    <property type="entry name" value="Peptidase_C65_otubain_sub2"/>
</dbReference>
<name>A0A8K0EQL3_BRALA</name>
<dbReference type="GO" id="GO:0004843">
    <property type="term" value="F:cysteine-type deubiquitinase activity"/>
    <property type="evidence" value="ECO:0007669"/>
    <property type="project" value="UniProtKB-UniRule"/>
</dbReference>
<dbReference type="SUPFAM" id="SSF54001">
    <property type="entry name" value="Cysteine proteinases"/>
    <property type="match status" value="1"/>
</dbReference>
<evidence type="ECO:0000256" key="4">
    <source>
        <dbReference type="ARBA" id="ARBA00022786"/>
    </source>
</evidence>
<keyword evidence="5 7" id="KW-0378">Hydrolase</keyword>
<evidence type="ECO:0000256" key="6">
    <source>
        <dbReference type="ARBA" id="ARBA00022807"/>
    </source>
</evidence>
<dbReference type="InterPro" id="IPR038765">
    <property type="entry name" value="Papain-like_cys_pep_sf"/>
</dbReference>